<dbReference type="InterPro" id="IPR010149">
    <property type="entry name" value="CRISPR-assoc_prot_Csm2_III-A"/>
</dbReference>
<dbReference type="Pfam" id="PF03750">
    <property type="entry name" value="Csm2_III-A"/>
    <property type="match status" value="1"/>
</dbReference>
<keyword evidence="4" id="KW-0694">RNA-binding</keyword>
<evidence type="ECO:0000256" key="1">
    <source>
        <dbReference type="ARBA" id="ARBA00003640"/>
    </source>
</evidence>
<comment type="function">
    <text evidence="1">This subunit may be involved in monitoring complementarity of crRNA and target RNA.</text>
</comment>
<proteinExistence type="inferred from homology"/>
<evidence type="ECO:0000313" key="8">
    <source>
        <dbReference type="Proteomes" id="UP001162780"/>
    </source>
</evidence>
<accession>A0ABY7GIG8</accession>
<evidence type="ECO:0000256" key="6">
    <source>
        <dbReference type="ARBA" id="ARBA00031723"/>
    </source>
</evidence>
<sequence length="125" mass="14591">MTNEVSSFIQRDDTAKKMIEFADKLALAIKDVSTSQIRNAYGTVKKLEMQTDFTEKSYRELLLLKPKLAYARGRTEFKKRDTFKLLEDALSQAIDAVEVKDRETFKRFCNFFEAILAYHKVYSTK</sequence>
<organism evidence="7 8">
    <name type="scientific">Methylomonas rapida</name>
    <dbReference type="NCBI Taxonomy" id="2963939"/>
    <lineage>
        <taxon>Bacteria</taxon>
        <taxon>Pseudomonadati</taxon>
        <taxon>Pseudomonadota</taxon>
        <taxon>Gammaproteobacteria</taxon>
        <taxon>Methylococcales</taxon>
        <taxon>Methylococcaceae</taxon>
        <taxon>Methylomonas</taxon>
    </lineage>
</organism>
<evidence type="ECO:0000256" key="3">
    <source>
        <dbReference type="ARBA" id="ARBA00016118"/>
    </source>
</evidence>
<dbReference type="Proteomes" id="UP001162780">
    <property type="component" value="Chromosome"/>
</dbReference>
<dbReference type="RefSeq" id="WP_255188640.1">
    <property type="nucleotide sequence ID" value="NZ_CP113517.1"/>
</dbReference>
<reference evidence="7" key="1">
    <citation type="submission" date="2022-11" db="EMBL/GenBank/DDBJ databases">
        <title>Methylomonas rapida sp. nov., Carotenoid-Producing Obligate Methanotrophs with High Growth Characteristics and Biotechnological Potential.</title>
        <authorList>
            <person name="Tikhonova E.N."/>
            <person name="Suleimanov R.Z."/>
            <person name="Miroshnikov K."/>
            <person name="Oshkin I.Y."/>
            <person name="Belova S.E."/>
            <person name="Danilova O.V."/>
            <person name="Ashikhmin A."/>
            <person name="Konopkin A."/>
            <person name="But S.Y."/>
            <person name="Khmelenina V.N."/>
            <person name="Kuznetsov N."/>
            <person name="Pimenov N.V."/>
            <person name="Dedysh S.N."/>
        </authorList>
    </citation>
    <scope>NUCLEOTIDE SEQUENCE</scope>
    <source>
        <strain evidence="7">MP1</strain>
    </source>
</reference>
<keyword evidence="5" id="KW-0051">Antiviral defense</keyword>
<name>A0ABY7GIG8_9GAMM</name>
<dbReference type="EMBL" id="CP113517">
    <property type="protein sequence ID" value="WAR43653.1"/>
    <property type="molecule type" value="Genomic_DNA"/>
</dbReference>
<evidence type="ECO:0000256" key="4">
    <source>
        <dbReference type="ARBA" id="ARBA00022884"/>
    </source>
</evidence>
<gene>
    <name evidence="7" type="primary">csm2</name>
    <name evidence="7" type="ORF">NM686_014875</name>
</gene>
<protein>
    <recommendedName>
        <fullName evidence="3">CRISPR system Cms protein Csm2</fullName>
    </recommendedName>
    <alternativeName>
        <fullName evidence="6">CRISPR type III A-associated protein Csm2</fullName>
    </alternativeName>
</protein>
<comment type="similarity">
    <text evidence="2">Belongs to the CRISPR-associated Csm2 family.</text>
</comment>
<keyword evidence="8" id="KW-1185">Reference proteome</keyword>
<evidence type="ECO:0000256" key="5">
    <source>
        <dbReference type="ARBA" id="ARBA00023118"/>
    </source>
</evidence>
<dbReference type="NCBIfam" id="TIGR01870">
    <property type="entry name" value="cas_TM1810_Csm2"/>
    <property type="match status" value="1"/>
</dbReference>
<evidence type="ECO:0000256" key="2">
    <source>
        <dbReference type="ARBA" id="ARBA00006896"/>
    </source>
</evidence>
<evidence type="ECO:0000313" key="7">
    <source>
        <dbReference type="EMBL" id="WAR43653.1"/>
    </source>
</evidence>
<dbReference type="CDD" id="cd09647">
    <property type="entry name" value="Csm2_III-A"/>
    <property type="match status" value="1"/>
</dbReference>